<comment type="similarity">
    <text evidence="1 2">Belongs to the anti-sigma-factor antagonist family.</text>
</comment>
<evidence type="ECO:0000313" key="4">
    <source>
        <dbReference type="EMBL" id="MBB4703217.1"/>
    </source>
</evidence>
<evidence type="ECO:0000313" key="5">
    <source>
        <dbReference type="Proteomes" id="UP000542210"/>
    </source>
</evidence>
<dbReference type="Gene3D" id="3.30.750.24">
    <property type="entry name" value="STAS domain"/>
    <property type="match status" value="1"/>
</dbReference>
<dbReference type="InterPro" id="IPR036513">
    <property type="entry name" value="STAS_dom_sf"/>
</dbReference>
<dbReference type="EMBL" id="JACHND010000001">
    <property type="protein sequence ID" value="MBB4703217.1"/>
    <property type="molecule type" value="Genomic_DNA"/>
</dbReference>
<dbReference type="NCBIfam" id="TIGR00377">
    <property type="entry name" value="ant_ant_sig"/>
    <property type="match status" value="1"/>
</dbReference>
<evidence type="ECO:0000256" key="2">
    <source>
        <dbReference type="RuleBase" id="RU003749"/>
    </source>
</evidence>
<dbReference type="SUPFAM" id="SSF52091">
    <property type="entry name" value="SpoIIaa-like"/>
    <property type="match status" value="1"/>
</dbReference>
<dbReference type="Pfam" id="PF01740">
    <property type="entry name" value="STAS"/>
    <property type="match status" value="1"/>
</dbReference>
<dbReference type="CDD" id="cd07043">
    <property type="entry name" value="STAS_anti-anti-sigma_factors"/>
    <property type="match status" value="1"/>
</dbReference>
<sequence>MPDPDLATATPSFSTVSRAGAGVLTIRGRLDFTTERRVTEFLDRAFARFGPNLVLNLLEVDFLDSRATGLIVSCWRRAVDAGGRLALVAVEQGSARVLWITGIAGRVPVFPTVEEALAGEPPA</sequence>
<evidence type="ECO:0000259" key="3">
    <source>
        <dbReference type="PROSITE" id="PS50801"/>
    </source>
</evidence>
<protein>
    <recommendedName>
        <fullName evidence="2">Anti-sigma factor antagonist</fullName>
    </recommendedName>
</protein>
<dbReference type="PANTHER" id="PTHR33495:SF2">
    <property type="entry name" value="ANTI-SIGMA FACTOR ANTAGONIST TM_1081-RELATED"/>
    <property type="match status" value="1"/>
</dbReference>
<reference evidence="4 5" key="1">
    <citation type="submission" date="2020-08" db="EMBL/GenBank/DDBJ databases">
        <title>Sequencing the genomes of 1000 actinobacteria strains.</title>
        <authorList>
            <person name="Klenk H.-P."/>
        </authorList>
    </citation>
    <scope>NUCLEOTIDE SEQUENCE [LARGE SCALE GENOMIC DNA]</scope>
    <source>
        <strain evidence="4 5">DSM 45784</strain>
    </source>
</reference>
<proteinExistence type="inferred from homology"/>
<gene>
    <name evidence="4" type="ORF">BJ982_004761</name>
</gene>
<keyword evidence="5" id="KW-1185">Reference proteome</keyword>
<dbReference type="PANTHER" id="PTHR33495">
    <property type="entry name" value="ANTI-SIGMA FACTOR ANTAGONIST TM_1081-RELATED-RELATED"/>
    <property type="match status" value="1"/>
</dbReference>
<accession>A0A7W7DAE8</accession>
<comment type="caution">
    <text evidence="4">The sequence shown here is derived from an EMBL/GenBank/DDBJ whole genome shotgun (WGS) entry which is preliminary data.</text>
</comment>
<dbReference type="GO" id="GO:0043856">
    <property type="term" value="F:anti-sigma factor antagonist activity"/>
    <property type="evidence" value="ECO:0007669"/>
    <property type="project" value="InterPro"/>
</dbReference>
<dbReference type="RefSeq" id="WP_184883502.1">
    <property type="nucleotide sequence ID" value="NZ_BOOV01000032.1"/>
</dbReference>
<dbReference type="PROSITE" id="PS50801">
    <property type="entry name" value="STAS"/>
    <property type="match status" value="1"/>
</dbReference>
<dbReference type="Proteomes" id="UP000542210">
    <property type="component" value="Unassembled WGS sequence"/>
</dbReference>
<dbReference type="AlphaFoldDB" id="A0A7W7DAE8"/>
<organism evidence="4 5">
    <name type="scientific">Sphaerisporangium siamense</name>
    <dbReference type="NCBI Taxonomy" id="795645"/>
    <lineage>
        <taxon>Bacteria</taxon>
        <taxon>Bacillati</taxon>
        <taxon>Actinomycetota</taxon>
        <taxon>Actinomycetes</taxon>
        <taxon>Streptosporangiales</taxon>
        <taxon>Streptosporangiaceae</taxon>
        <taxon>Sphaerisporangium</taxon>
    </lineage>
</organism>
<dbReference type="InterPro" id="IPR003658">
    <property type="entry name" value="Anti-sigma_ant"/>
</dbReference>
<feature type="domain" description="STAS" evidence="3">
    <location>
        <begin position="11"/>
        <end position="120"/>
    </location>
</feature>
<name>A0A7W7DAE8_9ACTN</name>
<dbReference type="InterPro" id="IPR002645">
    <property type="entry name" value="STAS_dom"/>
</dbReference>
<evidence type="ECO:0000256" key="1">
    <source>
        <dbReference type="ARBA" id="ARBA00009013"/>
    </source>
</evidence>